<dbReference type="Gene3D" id="2.60.40.2880">
    <property type="entry name" value="MmpS1-5, C-terminal soluble domain"/>
    <property type="match status" value="1"/>
</dbReference>
<organism evidence="2 3">
    <name type="scientific">Mycobacterium innocens</name>
    <dbReference type="NCBI Taxonomy" id="2341083"/>
    <lineage>
        <taxon>Bacteria</taxon>
        <taxon>Bacillati</taxon>
        <taxon>Actinomycetota</taxon>
        <taxon>Actinomycetes</taxon>
        <taxon>Mycobacteriales</taxon>
        <taxon>Mycobacteriaceae</taxon>
        <taxon>Mycobacterium</taxon>
    </lineage>
</organism>
<evidence type="ECO:0000313" key="3">
    <source>
        <dbReference type="Proteomes" id="UP000267289"/>
    </source>
</evidence>
<keyword evidence="3" id="KW-1185">Reference proteome</keyword>
<name>A0A498PX60_9MYCO</name>
<dbReference type="PIRSF" id="PIRSF021591">
    <property type="entry name" value="UCP021591"/>
    <property type="match status" value="1"/>
</dbReference>
<proteinExistence type="predicted"/>
<accession>A0A498PX60</accession>
<evidence type="ECO:0000256" key="1">
    <source>
        <dbReference type="SAM" id="Phobius"/>
    </source>
</evidence>
<reference evidence="2 3" key="1">
    <citation type="submission" date="2018-09" db="EMBL/GenBank/DDBJ databases">
        <authorList>
            <person name="Tagini F."/>
        </authorList>
    </citation>
    <scope>NUCLEOTIDE SEQUENCE [LARGE SCALE GENOMIC DNA]</scope>
    <source>
        <strain evidence="2 3">MK13</strain>
    </source>
</reference>
<keyword evidence="1" id="KW-0472">Membrane</keyword>
<protein>
    <submittedName>
        <fullName evidence="2">Uncharacterized protein</fullName>
    </submittedName>
</protein>
<dbReference type="InterPro" id="IPR038468">
    <property type="entry name" value="MmpS_C"/>
</dbReference>
<dbReference type="InterPro" id="IPR016793">
    <property type="entry name" value="UCP021591"/>
</dbReference>
<keyword evidence="1" id="KW-1133">Transmembrane helix</keyword>
<feature type="transmembrane region" description="Helical" evidence="1">
    <location>
        <begin position="41"/>
        <end position="62"/>
    </location>
</feature>
<gene>
    <name evidence="2" type="ORF">LAUMK13_02069</name>
</gene>
<sequence length="178" mass="18481">MDTKDLLPPRLRLPARLQIPTVRDESGSVFDMTDVRKTVSAVAAAGCVAMAAAALAVAGIAATPAVSHADPVGHQVTYTVTTTSDLMANIQYMNADPPSQAAFNADSSKYMTTVHAPITGGEPLVYTTALANPNQWAIVTASGGLRVNPEFHCEIAVDGQVVVSQNGGSGVSCSTRPW</sequence>
<dbReference type="EMBL" id="UPHQ01000092">
    <property type="protein sequence ID" value="VBA38368.1"/>
    <property type="molecule type" value="Genomic_DNA"/>
</dbReference>
<keyword evidence="1" id="KW-0812">Transmembrane</keyword>
<evidence type="ECO:0000313" key="2">
    <source>
        <dbReference type="EMBL" id="VBA38368.1"/>
    </source>
</evidence>
<dbReference type="AlphaFoldDB" id="A0A498PX60"/>
<dbReference type="Proteomes" id="UP000267289">
    <property type="component" value="Unassembled WGS sequence"/>
</dbReference>